<proteinExistence type="predicted"/>
<keyword evidence="2" id="KW-1185">Reference proteome</keyword>
<dbReference type="EMBL" id="KU935729">
    <property type="protein sequence ID" value="AMU78465.1"/>
    <property type="molecule type" value="Genomic_DNA"/>
</dbReference>
<protein>
    <submittedName>
        <fullName evidence="1">Uncharacterized protein</fullName>
    </submittedName>
</protein>
<evidence type="ECO:0000313" key="1">
    <source>
        <dbReference type="EMBL" id="AMU78465.1"/>
    </source>
</evidence>
<dbReference type="GeneID" id="40071301"/>
<dbReference type="RefSeq" id="YP_009595726.1">
    <property type="nucleotide sequence ID" value="NC_041882.1"/>
</dbReference>
<evidence type="ECO:0000313" key="2">
    <source>
        <dbReference type="Proteomes" id="UP000225260"/>
    </source>
</evidence>
<name>A0A142ULN1_9CAUD</name>
<sequence>MTGLLIALVALQSVSLLVQLSHAGATQRLLNLALGGRR</sequence>
<gene>
    <name evidence="1" type="primary">35</name>
    <name evidence="1" type="ORF">SEA_SKINNYPETE_35</name>
</gene>
<reference evidence="2" key="1">
    <citation type="submission" date="2016-03" db="EMBL/GenBank/DDBJ databases">
        <authorList>
            <person name="Ploux O."/>
        </authorList>
    </citation>
    <scope>NUCLEOTIDE SEQUENCE [LARGE SCALE GENOMIC DNA]</scope>
</reference>
<dbReference type="Proteomes" id="UP000225260">
    <property type="component" value="Segment"/>
</dbReference>
<accession>A0A142ULN1</accession>
<dbReference type="KEGG" id="vg:40071301"/>
<organism evidence="1 2">
    <name type="scientific">Mycobacterium phage SkinnyPete</name>
    <dbReference type="NCBI Taxonomy" id="1821539"/>
    <lineage>
        <taxon>Viruses</taxon>
        <taxon>Duplodnaviria</taxon>
        <taxon>Heunggongvirae</taxon>
        <taxon>Uroviricota</taxon>
        <taxon>Caudoviricetes</taxon>
        <taxon>Nclasvirinae</taxon>
        <taxon>Charlievirus</taxon>
        <taxon>Charlievirus skinnypete</taxon>
    </lineage>
</organism>